<proteinExistence type="predicted"/>
<name>A0A3B0NBJ3_THEAN</name>
<dbReference type="EMBL" id="UIVT01000002">
    <property type="protein sequence ID" value="SVP91748.1"/>
    <property type="molecule type" value="Genomic_DNA"/>
</dbReference>
<sequence>MTDQSDDSNLEIDDLSDILGIIDLSQIQHLPSIDLWSNKDSKQDVLSDVSSQSDKKSSISGSLDSVSVVSSSESEDSCVSADDLQDSNDPNLLYGVNFNRAQSLLFEGQNFGIKYHVNTLSHLMKDLNTIFKYLLVQSKYNVESILCSSFEVFHKVHRTVCILSSIGYLTLTPEMAKGIRIKNLIVIFKKIYSDFASFHTHMCKLLSTDVNATISSKLIELMPLLIDTFFCILRFLLCYIKQKNTQSDMINIFVNILNYCTLLCCSYLDHSEEILNKVSISTIYRLVILFIPLESVYNVVTEDVSTKALDYKPDYKLIVEPLLEEYLSDGFKPSTLVLEKLRLYSYENKSDKFEAELMLTKMTRESLETCIVTGVTRRQYPTFQIDPIGFFDLVTNNPLAEMWKKINFWLLQRLDSHHSEIRRTSLNIIRHGLCTINFNERDRQHILSYVYNCLTDDDTLPNSLSILMYVSRLYPLKDGAVRRIANLTLKGLRKDVKLKVLEFFSKCNYTQKGLEFLLTVLKSLCNYSYESFDLDQKSSENFRNSGEIKFALSDWPKIVDILHSVSKGHKNIAKLVVPTDDITPYITQKRLRTIPVSIWVSLLWSYLTNTDDDRWRLFKCLWFSEAKIRFPSIVKTLSEEDKKLFDAYSRVNDEFVNFGTNGKPDISVDFVKDLNNWKILHEIRISYPFDHLDKTSALFMDEFTLDTNKDVFGHFGDGCKCVDCRMDLVINDIDNKIYNNSSSNKNFPYNPFSGIFTNTKCELIDDYKDEPPELFELKSQISELNNQPHEIYSFAMSRFKTEPLNADIKNMALNVDDVDCYEFPAALGTSISFGFSCKSRSVPFDLVIFYKFPRIINPEVKFDDLKSHRSNLLPLRVDYFRPKLRLDEKEPDLYHGTVSFNIKFPYATSIPFPVDFYYRVHDDTKKFGHIWIHPKRSC</sequence>
<protein>
    <submittedName>
        <fullName evidence="1">Uncharacterized protein</fullName>
    </submittedName>
</protein>
<dbReference type="AlphaFoldDB" id="A0A3B0NBJ3"/>
<organism evidence="1">
    <name type="scientific">Theileria annulata</name>
    <dbReference type="NCBI Taxonomy" id="5874"/>
    <lineage>
        <taxon>Eukaryota</taxon>
        <taxon>Sar</taxon>
        <taxon>Alveolata</taxon>
        <taxon>Apicomplexa</taxon>
        <taxon>Aconoidasida</taxon>
        <taxon>Piroplasmida</taxon>
        <taxon>Theileriidae</taxon>
        <taxon>Theileria</taxon>
    </lineage>
</organism>
<accession>A0A3B0NBJ3</accession>
<dbReference type="VEuPathDB" id="PiroplasmaDB:TA12200"/>
<dbReference type="EMBL" id="UIVS01000002">
    <property type="protein sequence ID" value="SVP92010.1"/>
    <property type="molecule type" value="Genomic_DNA"/>
</dbReference>
<evidence type="ECO:0000313" key="2">
    <source>
        <dbReference type="EMBL" id="SVP92010.1"/>
    </source>
</evidence>
<reference evidence="1" key="1">
    <citation type="submission" date="2018-07" db="EMBL/GenBank/DDBJ databases">
        <authorList>
            <person name="Quirk P.G."/>
            <person name="Krulwich T.A."/>
        </authorList>
    </citation>
    <scope>NUCLEOTIDE SEQUENCE</scope>
    <source>
        <strain evidence="1">Anand</strain>
    </source>
</reference>
<evidence type="ECO:0000313" key="1">
    <source>
        <dbReference type="EMBL" id="SVP91748.1"/>
    </source>
</evidence>
<gene>
    <name evidence="1" type="ORF">TAT_000191000</name>
    <name evidence="2" type="ORF">TAV_000191300</name>
</gene>